<evidence type="ECO:0000313" key="2">
    <source>
        <dbReference type="Proteomes" id="UP000054007"/>
    </source>
</evidence>
<organism evidence="1 2">
    <name type="scientific">Cylindrobasidium torrendii FP15055 ss-10</name>
    <dbReference type="NCBI Taxonomy" id="1314674"/>
    <lineage>
        <taxon>Eukaryota</taxon>
        <taxon>Fungi</taxon>
        <taxon>Dikarya</taxon>
        <taxon>Basidiomycota</taxon>
        <taxon>Agaricomycotina</taxon>
        <taxon>Agaricomycetes</taxon>
        <taxon>Agaricomycetidae</taxon>
        <taxon>Agaricales</taxon>
        <taxon>Marasmiineae</taxon>
        <taxon>Physalacriaceae</taxon>
        <taxon>Cylindrobasidium</taxon>
    </lineage>
</organism>
<gene>
    <name evidence="1" type="ORF">CYLTODRAFT_407270</name>
</gene>
<name>A0A0D7BPR3_9AGAR</name>
<keyword evidence="2" id="KW-1185">Reference proteome</keyword>
<dbReference type="EMBL" id="KN880442">
    <property type="protein sequence ID" value="KIY72553.1"/>
    <property type="molecule type" value="Genomic_DNA"/>
</dbReference>
<evidence type="ECO:0000313" key="1">
    <source>
        <dbReference type="EMBL" id="KIY72553.1"/>
    </source>
</evidence>
<dbReference type="Proteomes" id="UP000054007">
    <property type="component" value="Unassembled WGS sequence"/>
</dbReference>
<protein>
    <submittedName>
        <fullName evidence="1">Uncharacterized protein</fullName>
    </submittedName>
</protein>
<sequence>MWSKALIVTDSVECSVHWRRHKLKSVPYILNSQMTCCVKDLLVELFQQVRYPKERTWASRARLRVLHGFVALPMECIQVLYTVLRSPSLNVPDDPTIDLPHKATTTHEQLFVLNEKLNRNSHKGARGALPALRLNQLTVGVEHTKKPGFSNTLGEVLHTSGPSVYMDSTHQFLGLTEVQGW</sequence>
<dbReference type="AlphaFoldDB" id="A0A0D7BPR3"/>
<proteinExistence type="predicted"/>
<reference evidence="1 2" key="1">
    <citation type="journal article" date="2015" name="Fungal Genet. Biol.">
        <title>Evolution of novel wood decay mechanisms in Agaricales revealed by the genome sequences of Fistulina hepatica and Cylindrobasidium torrendii.</title>
        <authorList>
            <person name="Floudas D."/>
            <person name="Held B.W."/>
            <person name="Riley R."/>
            <person name="Nagy L.G."/>
            <person name="Koehler G."/>
            <person name="Ransdell A.S."/>
            <person name="Younus H."/>
            <person name="Chow J."/>
            <person name="Chiniquy J."/>
            <person name="Lipzen A."/>
            <person name="Tritt A."/>
            <person name="Sun H."/>
            <person name="Haridas S."/>
            <person name="LaButti K."/>
            <person name="Ohm R.A."/>
            <person name="Kues U."/>
            <person name="Blanchette R.A."/>
            <person name="Grigoriev I.V."/>
            <person name="Minto R.E."/>
            <person name="Hibbett D.S."/>
        </authorList>
    </citation>
    <scope>NUCLEOTIDE SEQUENCE [LARGE SCALE GENOMIC DNA]</scope>
    <source>
        <strain evidence="1 2">FP15055 ss-10</strain>
    </source>
</reference>
<accession>A0A0D7BPR3</accession>